<gene>
    <name evidence="6" type="ORF">DFP98_1239</name>
</gene>
<name>A0A3D9IRN1_9BACL</name>
<evidence type="ECO:0000313" key="6">
    <source>
        <dbReference type="EMBL" id="RED64337.1"/>
    </source>
</evidence>
<evidence type="ECO:0000256" key="1">
    <source>
        <dbReference type="ARBA" id="ARBA00022723"/>
    </source>
</evidence>
<organism evidence="6 7">
    <name type="scientific">Cohnella phaseoli</name>
    <dbReference type="NCBI Taxonomy" id="456490"/>
    <lineage>
        <taxon>Bacteria</taxon>
        <taxon>Bacillati</taxon>
        <taxon>Bacillota</taxon>
        <taxon>Bacilli</taxon>
        <taxon>Bacillales</taxon>
        <taxon>Paenibacillaceae</taxon>
        <taxon>Cohnella</taxon>
    </lineage>
</organism>
<dbReference type="Gene3D" id="3.90.180.10">
    <property type="entry name" value="Medium-chain alcohol dehydrogenases, catalytic domain"/>
    <property type="match status" value="1"/>
</dbReference>
<evidence type="ECO:0000259" key="5">
    <source>
        <dbReference type="SMART" id="SM00829"/>
    </source>
</evidence>
<dbReference type="PANTHER" id="PTHR43401">
    <property type="entry name" value="L-THREONINE 3-DEHYDROGENASE"/>
    <property type="match status" value="1"/>
</dbReference>
<sequence length="330" mass="35708">MKALVMEEPRRAVVKEVPEPKARPGEVVVRVSRVGICGTDFHIFEGEFLSPYPLIPGHEFSGTIHEIGAGVEGFREGDRVTADPSLFCGKCVYCLTNRGNQCAKWGALGNTVDGSMAELVAVPARNVVKIPDDMSFATGAFIEPIACVVHAMNRLRLQVGQSVLLFGAGAMGQQLVQALARAGAGRLIVVDVSNNKLELARSLGATETVNAGSLESLSGHRFDVVVDATGLPAVIELAMSHLGKTATYLQFGVTPKDARIRLNPFELYHNDWTILGSMAINHTFLPAFEWVKEGRIAVEPLVSKVISLEETPEFLARPKDPELLKVQIKL</sequence>
<keyword evidence="2 4" id="KW-0862">Zinc</keyword>
<dbReference type="Proteomes" id="UP000256977">
    <property type="component" value="Unassembled WGS sequence"/>
</dbReference>
<accession>A0A3D9IRN1</accession>
<dbReference type="InterPro" id="IPR011032">
    <property type="entry name" value="GroES-like_sf"/>
</dbReference>
<dbReference type="Pfam" id="PF00107">
    <property type="entry name" value="ADH_zinc_N"/>
    <property type="match status" value="1"/>
</dbReference>
<dbReference type="SUPFAM" id="SSF51735">
    <property type="entry name" value="NAD(P)-binding Rossmann-fold domains"/>
    <property type="match status" value="1"/>
</dbReference>
<reference evidence="6 7" key="1">
    <citation type="submission" date="2018-07" db="EMBL/GenBank/DDBJ databases">
        <title>Genomic Encyclopedia of Type Strains, Phase III (KMG-III): the genomes of soil and plant-associated and newly described type strains.</title>
        <authorList>
            <person name="Whitman W."/>
        </authorList>
    </citation>
    <scope>NUCLEOTIDE SEQUENCE [LARGE SCALE GENOMIC DNA]</scope>
    <source>
        <strain evidence="6 7">CECT 7287</strain>
    </source>
</reference>
<dbReference type="SMART" id="SM00829">
    <property type="entry name" value="PKS_ER"/>
    <property type="match status" value="1"/>
</dbReference>
<feature type="domain" description="Enoyl reductase (ER)" evidence="5">
    <location>
        <begin position="7"/>
        <end position="320"/>
    </location>
</feature>
<dbReference type="Gene3D" id="3.40.50.720">
    <property type="entry name" value="NAD(P)-binding Rossmann-like Domain"/>
    <property type="match status" value="1"/>
</dbReference>
<dbReference type="InterPro" id="IPR050129">
    <property type="entry name" value="Zn_alcohol_dh"/>
</dbReference>
<dbReference type="PANTHER" id="PTHR43401:SF5">
    <property type="entry name" value="ALCOHOL DEHYDROGENASE-RELATED"/>
    <property type="match status" value="1"/>
</dbReference>
<dbReference type="Pfam" id="PF08240">
    <property type="entry name" value="ADH_N"/>
    <property type="match status" value="1"/>
</dbReference>
<comment type="similarity">
    <text evidence="4">Belongs to the zinc-containing alcohol dehydrogenase family.</text>
</comment>
<dbReference type="InterPro" id="IPR013149">
    <property type="entry name" value="ADH-like_C"/>
</dbReference>
<keyword evidence="3" id="KW-0560">Oxidoreductase</keyword>
<dbReference type="AlphaFoldDB" id="A0A3D9IRN1"/>
<evidence type="ECO:0000256" key="3">
    <source>
        <dbReference type="ARBA" id="ARBA00023002"/>
    </source>
</evidence>
<dbReference type="InterPro" id="IPR020843">
    <property type="entry name" value="ER"/>
</dbReference>
<dbReference type="OrthoDB" id="9777057at2"/>
<dbReference type="InterPro" id="IPR036291">
    <property type="entry name" value="NAD(P)-bd_dom_sf"/>
</dbReference>
<evidence type="ECO:0000256" key="4">
    <source>
        <dbReference type="RuleBase" id="RU361277"/>
    </source>
</evidence>
<protein>
    <submittedName>
        <fullName evidence="6">2-desacetyl-2-hydroxyethyl bacteriochlorophyllide A dehydrogenase</fullName>
    </submittedName>
</protein>
<evidence type="ECO:0000256" key="2">
    <source>
        <dbReference type="ARBA" id="ARBA00022833"/>
    </source>
</evidence>
<comment type="cofactor">
    <cofactor evidence="4">
        <name>Zn(2+)</name>
        <dbReference type="ChEBI" id="CHEBI:29105"/>
    </cofactor>
</comment>
<dbReference type="PROSITE" id="PS00059">
    <property type="entry name" value="ADH_ZINC"/>
    <property type="match status" value="1"/>
</dbReference>
<dbReference type="RefSeq" id="WP_116063329.1">
    <property type="nucleotide sequence ID" value="NZ_QRDZ01000023.1"/>
</dbReference>
<comment type="caution">
    <text evidence="6">The sequence shown here is derived from an EMBL/GenBank/DDBJ whole genome shotgun (WGS) entry which is preliminary data.</text>
</comment>
<keyword evidence="1 4" id="KW-0479">Metal-binding</keyword>
<dbReference type="EMBL" id="QRDZ01000023">
    <property type="protein sequence ID" value="RED64337.1"/>
    <property type="molecule type" value="Genomic_DNA"/>
</dbReference>
<dbReference type="GO" id="GO:0008270">
    <property type="term" value="F:zinc ion binding"/>
    <property type="evidence" value="ECO:0007669"/>
    <property type="project" value="InterPro"/>
</dbReference>
<dbReference type="GO" id="GO:0016491">
    <property type="term" value="F:oxidoreductase activity"/>
    <property type="evidence" value="ECO:0007669"/>
    <property type="project" value="UniProtKB-KW"/>
</dbReference>
<dbReference type="InterPro" id="IPR013154">
    <property type="entry name" value="ADH-like_N"/>
</dbReference>
<proteinExistence type="inferred from homology"/>
<dbReference type="InterPro" id="IPR002328">
    <property type="entry name" value="ADH_Zn_CS"/>
</dbReference>
<dbReference type="SUPFAM" id="SSF50129">
    <property type="entry name" value="GroES-like"/>
    <property type="match status" value="1"/>
</dbReference>
<evidence type="ECO:0000313" key="7">
    <source>
        <dbReference type="Proteomes" id="UP000256977"/>
    </source>
</evidence>
<dbReference type="CDD" id="cd08234">
    <property type="entry name" value="threonine_DH_like"/>
    <property type="match status" value="1"/>
</dbReference>
<keyword evidence="7" id="KW-1185">Reference proteome</keyword>